<accession>A8SLJ2</accession>
<dbReference type="eggNOG" id="COG3600">
    <property type="taxonomic scope" value="Bacteria"/>
</dbReference>
<dbReference type="HOGENOM" id="CLU_110683_4_1_9"/>
<feature type="domain" description="Antitoxin SocA-like Panacea" evidence="1">
    <location>
        <begin position="39"/>
        <end position="128"/>
    </location>
</feature>
<proteinExistence type="predicted"/>
<reference evidence="2 3" key="2">
    <citation type="submission" date="2007-09" db="EMBL/GenBank/DDBJ databases">
        <authorList>
            <person name="Fulton L."/>
            <person name="Clifton S."/>
            <person name="Fulton B."/>
            <person name="Xu J."/>
            <person name="Minx P."/>
            <person name="Pepin K.H."/>
            <person name="Johnson M."/>
            <person name="Thiruvilangam P."/>
            <person name="Bhonagiri V."/>
            <person name="Nash W.E."/>
            <person name="Mardis E.R."/>
            <person name="Wilson R.K."/>
        </authorList>
    </citation>
    <scope>NUCLEOTIDE SEQUENCE [LARGE SCALE GENOMIC DNA]</scope>
    <source>
        <strain evidence="2 3">ATCC 33270</strain>
    </source>
</reference>
<comment type="caution">
    <text evidence="2">The sequence shown here is derived from an EMBL/GenBank/DDBJ whole genome shotgun (WGS) entry which is preliminary data.</text>
</comment>
<sequence length="153" mass="18028">MGYNISVRGGVIMSNMMNFAEHIIAVANNNDKFITNLQLQKVMYFSMKTVNADKKFLQNLYDEPFKVWRYGPVVKSVYDKYKIFVSSPIIAQAEIVEDYNIFNDEILKFLDENPFDLVNRSHKEKKWKDNKYKIVFSTSDIEYSLEDVRINNV</sequence>
<organism evidence="2 3">
    <name type="scientific">Parvimonas micra ATCC 33270</name>
    <dbReference type="NCBI Taxonomy" id="411465"/>
    <lineage>
        <taxon>Bacteria</taxon>
        <taxon>Bacillati</taxon>
        <taxon>Bacillota</taxon>
        <taxon>Tissierellia</taxon>
        <taxon>Tissierellales</taxon>
        <taxon>Peptoniphilaceae</taxon>
        <taxon>Parvimonas</taxon>
    </lineage>
</organism>
<dbReference type="EMBL" id="ABEE02000017">
    <property type="protein sequence ID" value="EDP23216.1"/>
    <property type="molecule type" value="Genomic_DNA"/>
</dbReference>
<protein>
    <recommendedName>
        <fullName evidence="1">Antitoxin SocA-like Panacea domain-containing protein</fullName>
    </recommendedName>
</protein>
<gene>
    <name evidence="2" type="ORF">PEPMIC_01018</name>
</gene>
<dbReference type="Proteomes" id="UP000003162">
    <property type="component" value="Unassembled WGS sequence"/>
</dbReference>
<reference evidence="2 3" key="1">
    <citation type="submission" date="2007-09" db="EMBL/GenBank/DDBJ databases">
        <title>Draft genome sequence of Peptostreptococcus micros (ATCC 33270).</title>
        <authorList>
            <person name="Sudarsanam P."/>
            <person name="Ley R."/>
            <person name="Guruge J."/>
            <person name="Turnbaugh P.J."/>
            <person name="Mahowald M."/>
            <person name="Liep D."/>
            <person name="Gordon J."/>
        </authorList>
    </citation>
    <scope>NUCLEOTIDE SEQUENCE [LARGE SCALE GENOMIC DNA]</scope>
    <source>
        <strain evidence="2 3">ATCC 33270</strain>
    </source>
</reference>
<evidence type="ECO:0000313" key="3">
    <source>
        <dbReference type="Proteomes" id="UP000003162"/>
    </source>
</evidence>
<dbReference type="AlphaFoldDB" id="A8SLJ2"/>
<dbReference type="Pfam" id="PF13274">
    <property type="entry name" value="SocA_Panacea"/>
    <property type="match status" value="1"/>
</dbReference>
<evidence type="ECO:0000259" key="1">
    <source>
        <dbReference type="Pfam" id="PF13274"/>
    </source>
</evidence>
<evidence type="ECO:0000313" key="2">
    <source>
        <dbReference type="EMBL" id="EDP23216.1"/>
    </source>
</evidence>
<dbReference type="InterPro" id="IPR025272">
    <property type="entry name" value="SocA_Panacea"/>
</dbReference>
<name>A8SLJ2_9FIRM</name>